<dbReference type="SUPFAM" id="SSF48452">
    <property type="entry name" value="TPR-like"/>
    <property type="match status" value="1"/>
</dbReference>
<reference evidence="4" key="1">
    <citation type="submission" date="2021-08" db="EMBL/GenBank/DDBJ databases">
        <title>WGS assembly of Ceratopteris richardii.</title>
        <authorList>
            <person name="Marchant D.B."/>
            <person name="Chen G."/>
            <person name="Jenkins J."/>
            <person name="Shu S."/>
            <person name="Leebens-Mack J."/>
            <person name="Grimwood J."/>
            <person name="Schmutz J."/>
            <person name="Soltis P."/>
            <person name="Soltis D."/>
            <person name="Chen Z.-H."/>
        </authorList>
    </citation>
    <scope>NUCLEOTIDE SEQUENCE</scope>
    <source>
        <strain evidence="4">Whitten #5841</strain>
        <tissue evidence="4">Leaf</tissue>
    </source>
</reference>
<dbReference type="Pfam" id="PF00515">
    <property type="entry name" value="TPR_1"/>
    <property type="match status" value="1"/>
</dbReference>
<dbReference type="OMA" id="HQWISSI"/>
<dbReference type="PANTHER" id="PTHR45831:SF2">
    <property type="entry name" value="LD24721P"/>
    <property type="match status" value="1"/>
</dbReference>
<comment type="caution">
    <text evidence="4">The sequence shown here is derived from an EMBL/GenBank/DDBJ whole genome shotgun (WGS) entry which is preliminary data.</text>
</comment>
<dbReference type="OrthoDB" id="10006023at2759"/>
<feature type="repeat" description="TPR" evidence="3">
    <location>
        <begin position="63"/>
        <end position="96"/>
    </location>
</feature>
<dbReference type="Proteomes" id="UP000825935">
    <property type="component" value="Chromosome 3"/>
</dbReference>
<dbReference type="GO" id="GO:0072380">
    <property type="term" value="C:TRC complex"/>
    <property type="evidence" value="ECO:0007669"/>
    <property type="project" value="TreeGrafter"/>
</dbReference>
<evidence type="ECO:0008006" key="6">
    <source>
        <dbReference type="Google" id="ProtNLM"/>
    </source>
</evidence>
<evidence type="ECO:0000256" key="2">
    <source>
        <dbReference type="ARBA" id="ARBA00022803"/>
    </source>
</evidence>
<dbReference type="PROSITE" id="PS50005">
    <property type="entry name" value="TPR"/>
    <property type="match status" value="2"/>
</dbReference>
<keyword evidence="2 3" id="KW-0802">TPR repeat</keyword>
<organism evidence="4 5">
    <name type="scientific">Ceratopteris richardii</name>
    <name type="common">Triangle waterfern</name>
    <dbReference type="NCBI Taxonomy" id="49495"/>
    <lineage>
        <taxon>Eukaryota</taxon>
        <taxon>Viridiplantae</taxon>
        <taxon>Streptophyta</taxon>
        <taxon>Embryophyta</taxon>
        <taxon>Tracheophyta</taxon>
        <taxon>Polypodiopsida</taxon>
        <taxon>Polypodiidae</taxon>
        <taxon>Polypodiales</taxon>
        <taxon>Pteridineae</taxon>
        <taxon>Pteridaceae</taxon>
        <taxon>Parkerioideae</taxon>
        <taxon>Ceratopteris</taxon>
    </lineage>
</organism>
<dbReference type="Gene3D" id="1.25.40.10">
    <property type="entry name" value="Tetratricopeptide repeat domain"/>
    <property type="match status" value="2"/>
</dbReference>
<evidence type="ECO:0000256" key="3">
    <source>
        <dbReference type="PROSITE-ProRule" id="PRU00339"/>
    </source>
</evidence>
<protein>
    <recommendedName>
        <fullName evidence="6">Tetratricopeptide repeat protein</fullName>
    </recommendedName>
</protein>
<dbReference type="PROSITE" id="PS50293">
    <property type="entry name" value="TPR_REGION"/>
    <property type="match status" value="1"/>
</dbReference>
<dbReference type="EMBL" id="CM035408">
    <property type="protein sequence ID" value="KAH7440975.1"/>
    <property type="molecule type" value="Genomic_DNA"/>
</dbReference>
<dbReference type="InterPro" id="IPR011990">
    <property type="entry name" value="TPR-like_helical_dom_sf"/>
</dbReference>
<gene>
    <name evidence="4" type="ORF">KP509_03G019000</name>
</gene>
<dbReference type="SMART" id="SM00028">
    <property type="entry name" value="TPR"/>
    <property type="match status" value="2"/>
</dbReference>
<feature type="repeat" description="TPR" evidence="3">
    <location>
        <begin position="29"/>
        <end position="62"/>
    </location>
</feature>
<dbReference type="Pfam" id="PF07719">
    <property type="entry name" value="TPR_2"/>
    <property type="match status" value="1"/>
</dbReference>
<sequence>MLRKKFYALASKYLELAIAKWDGDPQDLAQVHNALGFSYVSDEQVDRAIAEYQKAVKLQPGYVIAWNNLGAAYEKKKELAKALEAYEQALLFDPNNAVAKEYFDALKDRLERLEGVQIKKSN</sequence>
<dbReference type="GO" id="GO:0060090">
    <property type="term" value="F:molecular adaptor activity"/>
    <property type="evidence" value="ECO:0007669"/>
    <property type="project" value="TreeGrafter"/>
</dbReference>
<evidence type="ECO:0000313" key="4">
    <source>
        <dbReference type="EMBL" id="KAH7440975.1"/>
    </source>
</evidence>
<dbReference type="PANTHER" id="PTHR45831">
    <property type="entry name" value="LD24721P"/>
    <property type="match status" value="1"/>
</dbReference>
<name>A0A8T2V5I1_CERRI</name>
<keyword evidence="5" id="KW-1185">Reference proteome</keyword>
<dbReference type="InterPro" id="IPR013105">
    <property type="entry name" value="TPR_2"/>
</dbReference>
<keyword evidence="1" id="KW-0677">Repeat</keyword>
<evidence type="ECO:0000313" key="5">
    <source>
        <dbReference type="Proteomes" id="UP000825935"/>
    </source>
</evidence>
<accession>A0A8T2V5I1</accession>
<dbReference type="InterPro" id="IPR047150">
    <property type="entry name" value="SGT"/>
</dbReference>
<evidence type="ECO:0000256" key="1">
    <source>
        <dbReference type="ARBA" id="ARBA00022737"/>
    </source>
</evidence>
<dbReference type="GO" id="GO:0006620">
    <property type="term" value="P:post-translational protein targeting to endoplasmic reticulum membrane"/>
    <property type="evidence" value="ECO:0007669"/>
    <property type="project" value="TreeGrafter"/>
</dbReference>
<dbReference type="AlphaFoldDB" id="A0A8T2V5I1"/>
<dbReference type="InterPro" id="IPR019734">
    <property type="entry name" value="TPR_rpt"/>
</dbReference>
<proteinExistence type="predicted"/>
<dbReference type="GO" id="GO:0016020">
    <property type="term" value="C:membrane"/>
    <property type="evidence" value="ECO:0007669"/>
    <property type="project" value="TreeGrafter"/>
</dbReference>